<name>A0AAW1YPK1_RUBAR</name>
<keyword evidence="2" id="KW-1185">Reference proteome</keyword>
<protein>
    <submittedName>
        <fullName evidence="1">Uncharacterized protein</fullName>
    </submittedName>
</protein>
<evidence type="ECO:0000313" key="2">
    <source>
        <dbReference type="Proteomes" id="UP001457282"/>
    </source>
</evidence>
<proteinExistence type="predicted"/>
<reference evidence="1 2" key="1">
    <citation type="journal article" date="2023" name="G3 (Bethesda)">
        <title>A chromosome-length genome assembly and annotation of blackberry (Rubus argutus, cv. 'Hillquist').</title>
        <authorList>
            <person name="Bruna T."/>
            <person name="Aryal R."/>
            <person name="Dudchenko O."/>
            <person name="Sargent D.J."/>
            <person name="Mead D."/>
            <person name="Buti M."/>
            <person name="Cavallini A."/>
            <person name="Hytonen T."/>
            <person name="Andres J."/>
            <person name="Pham M."/>
            <person name="Weisz D."/>
            <person name="Mascagni F."/>
            <person name="Usai G."/>
            <person name="Natali L."/>
            <person name="Bassil N."/>
            <person name="Fernandez G.E."/>
            <person name="Lomsadze A."/>
            <person name="Armour M."/>
            <person name="Olukolu B."/>
            <person name="Poorten T."/>
            <person name="Britton C."/>
            <person name="Davik J."/>
            <person name="Ashrafi H."/>
            <person name="Aiden E.L."/>
            <person name="Borodovsky M."/>
            <person name="Worthington M."/>
        </authorList>
    </citation>
    <scope>NUCLEOTIDE SEQUENCE [LARGE SCALE GENOMIC DNA]</scope>
    <source>
        <strain evidence="1">PI 553951</strain>
    </source>
</reference>
<dbReference type="AlphaFoldDB" id="A0AAW1YPK1"/>
<sequence>MGMGLCSFTLISSSPTRCNEGETRIAGAAALGSWNSGHQHGSNTGSTVVRICGEKVDGQIWICEDVQLLCEDG</sequence>
<evidence type="ECO:0000313" key="1">
    <source>
        <dbReference type="EMBL" id="KAK9950667.1"/>
    </source>
</evidence>
<dbReference type="EMBL" id="JBEDUW010000001">
    <property type="protein sequence ID" value="KAK9950667.1"/>
    <property type="molecule type" value="Genomic_DNA"/>
</dbReference>
<dbReference type="Proteomes" id="UP001457282">
    <property type="component" value="Unassembled WGS sequence"/>
</dbReference>
<comment type="caution">
    <text evidence="1">The sequence shown here is derived from an EMBL/GenBank/DDBJ whole genome shotgun (WGS) entry which is preliminary data.</text>
</comment>
<accession>A0AAW1YPK1</accession>
<gene>
    <name evidence="1" type="ORF">M0R45_006144</name>
</gene>
<organism evidence="1 2">
    <name type="scientific">Rubus argutus</name>
    <name type="common">Southern blackberry</name>
    <dbReference type="NCBI Taxonomy" id="59490"/>
    <lineage>
        <taxon>Eukaryota</taxon>
        <taxon>Viridiplantae</taxon>
        <taxon>Streptophyta</taxon>
        <taxon>Embryophyta</taxon>
        <taxon>Tracheophyta</taxon>
        <taxon>Spermatophyta</taxon>
        <taxon>Magnoliopsida</taxon>
        <taxon>eudicotyledons</taxon>
        <taxon>Gunneridae</taxon>
        <taxon>Pentapetalae</taxon>
        <taxon>rosids</taxon>
        <taxon>fabids</taxon>
        <taxon>Rosales</taxon>
        <taxon>Rosaceae</taxon>
        <taxon>Rosoideae</taxon>
        <taxon>Rosoideae incertae sedis</taxon>
        <taxon>Rubus</taxon>
    </lineage>
</organism>